<protein>
    <submittedName>
        <fullName evidence="3">Unannotated protein</fullName>
    </submittedName>
</protein>
<reference evidence="3" key="1">
    <citation type="submission" date="2020-05" db="EMBL/GenBank/DDBJ databases">
        <authorList>
            <person name="Chiriac C."/>
            <person name="Salcher M."/>
            <person name="Ghai R."/>
            <person name="Kavagutti S V."/>
        </authorList>
    </citation>
    <scope>NUCLEOTIDE SEQUENCE</scope>
</reference>
<sequence>MRLRHFRTRASRGLRIGRLTARNGARFIGTRIRGVGADDARKAALNEQFAIRTAQDVARELGQMKGAMMKAGQLIGFIIESLPDDAQQALATLQADAPPMAPALAAQVVTEELGDPRSVFLDWDETPIAAASIGQVHKAVTRDGREVAVKVQYPGIADALGADLANVEVLYGLMTSFALKGIDAKAVVEEVRLRMIDELDYRLEATNQVEFADYYRDHPFIRIPALIPELSTERVLTSEWVDGLSFQSFMDQSTPEARQRAGEIIWRFSQHSILRLGAFNGDPHPGNYRFAPDGSVTFLDFGLVKRWTPGEWDHLEPSLHGILGRDPDRLVRDMETIGFLPVGHGLDALAVFDYVSAPYRPYLADEFTYTREYVKDTIGRILDIKGPHAPVIEKLNLPVSFVMLDRVVWGISALLGKLGAHGPWRSMMNEYLIDGPPSTPLGRLEADWLARTKP</sequence>
<dbReference type="SUPFAM" id="SSF56112">
    <property type="entry name" value="Protein kinase-like (PK-like)"/>
    <property type="match status" value="1"/>
</dbReference>
<dbReference type="PANTHER" id="PTHR10566:SF113">
    <property type="entry name" value="PROTEIN ACTIVITY OF BC1 COMPLEX KINASE 7, CHLOROPLASTIC"/>
    <property type="match status" value="1"/>
</dbReference>
<dbReference type="CDD" id="cd13970">
    <property type="entry name" value="ABC1_ADCK3"/>
    <property type="match status" value="1"/>
</dbReference>
<dbReference type="AlphaFoldDB" id="A0A6J6PW51"/>
<dbReference type="PANTHER" id="PTHR10566">
    <property type="entry name" value="CHAPERONE-ACTIVITY OF BC1 COMPLEX CABC1 -RELATED"/>
    <property type="match status" value="1"/>
</dbReference>
<name>A0A6J6PW51_9ZZZZ</name>
<evidence type="ECO:0000313" key="3">
    <source>
        <dbReference type="EMBL" id="CAB4702806.1"/>
    </source>
</evidence>
<proteinExistence type="inferred from homology"/>
<dbReference type="InterPro" id="IPR050154">
    <property type="entry name" value="UbiB_kinase"/>
</dbReference>
<dbReference type="InterPro" id="IPR004147">
    <property type="entry name" value="ABC1_dom"/>
</dbReference>
<comment type="similarity">
    <text evidence="1">Belongs to the protein kinase superfamily. ADCK protein kinase family.</text>
</comment>
<evidence type="ECO:0000256" key="1">
    <source>
        <dbReference type="ARBA" id="ARBA00009670"/>
    </source>
</evidence>
<dbReference type="EMBL" id="CAEZXX010000035">
    <property type="protein sequence ID" value="CAB4702806.1"/>
    <property type="molecule type" value="Genomic_DNA"/>
</dbReference>
<dbReference type="Pfam" id="PF03109">
    <property type="entry name" value="ABC1"/>
    <property type="match status" value="1"/>
</dbReference>
<gene>
    <name evidence="3" type="ORF">UFOPK2602_00685</name>
</gene>
<dbReference type="InterPro" id="IPR011009">
    <property type="entry name" value="Kinase-like_dom_sf"/>
</dbReference>
<dbReference type="InterPro" id="IPR034646">
    <property type="entry name" value="ADCK3_dom"/>
</dbReference>
<organism evidence="3">
    <name type="scientific">freshwater metagenome</name>
    <dbReference type="NCBI Taxonomy" id="449393"/>
    <lineage>
        <taxon>unclassified sequences</taxon>
        <taxon>metagenomes</taxon>
        <taxon>ecological metagenomes</taxon>
    </lineage>
</organism>
<evidence type="ECO:0000259" key="2">
    <source>
        <dbReference type="Pfam" id="PF03109"/>
    </source>
</evidence>
<accession>A0A6J6PW51</accession>
<feature type="domain" description="ABC1 atypical kinase-like" evidence="2">
    <location>
        <begin position="93"/>
        <end position="331"/>
    </location>
</feature>